<organism evidence="1 2">
    <name type="scientific">Ovis ammon polii</name>
    <dbReference type="NCBI Taxonomy" id="230172"/>
    <lineage>
        <taxon>Eukaryota</taxon>
        <taxon>Metazoa</taxon>
        <taxon>Chordata</taxon>
        <taxon>Craniata</taxon>
        <taxon>Vertebrata</taxon>
        <taxon>Euteleostomi</taxon>
        <taxon>Mammalia</taxon>
        <taxon>Eutheria</taxon>
        <taxon>Laurasiatheria</taxon>
        <taxon>Artiodactyla</taxon>
        <taxon>Ruminantia</taxon>
        <taxon>Pecora</taxon>
        <taxon>Bovidae</taxon>
        <taxon>Caprinae</taxon>
        <taxon>Ovis</taxon>
    </lineage>
</organism>
<accession>A0AAD4U2K1</accession>
<feature type="non-terminal residue" evidence="1">
    <location>
        <position position="146"/>
    </location>
</feature>
<sequence>SSLLLWDAFAGIRAELSSGAAGSAVINLQNYQPSFLWLGNDWKKPHLVCGSSGPGENDQLSKYSCFSANTVLTNEISSLLLWDAFAGIRAELSSGAAGSAVINLQNYQPSFLWLGNDWKASGLCFIHKYLRIPDSDLDVDLGWKAV</sequence>
<evidence type="ECO:0000313" key="2">
    <source>
        <dbReference type="Proteomes" id="UP001214576"/>
    </source>
</evidence>
<keyword evidence="2" id="KW-1185">Reference proteome</keyword>
<dbReference type="Proteomes" id="UP001214576">
    <property type="component" value="Unassembled WGS sequence"/>
</dbReference>
<proteinExistence type="predicted"/>
<protein>
    <submittedName>
        <fullName evidence="1">Uncharacterized protein</fullName>
    </submittedName>
</protein>
<name>A0AAD4U2K1_OVIAM</name>
<reference evidence="1" key="1">
    <citation type="submission" date="2022-03" db="EMBL/GenBank/DDBJ databases">
        <title>Genomic analyses of argali, domestic sheep and their hybrids provide insights into chromosomal evolution, heterosis and genetic basis of agronomic traits.</title>
        <authorList>
            <person name="Li M."/>
        </authorList>
    </citation>
    <scope>NUCLEOTIDE SEQUENCE</scope>
    <source>
        <strain evidence="1">CAU-MHL-2022a</strain>
        <tissue evidence="1">Skin</tissue>
    </source>
</reference>
<gene>
    <name evidence="1" type="ORF">MG293_010934</name>
</gene>
<dbReference type="AlphaFoldDB" id="A0AAD4U2K1"/>
<evidence type="ECO:0000313" key="1">
    <source>
        <dbReference type="EMBL" id="KAI4538667.1"/>
    </source>
</evidence>
<dbReference type="EMBL" id="JAKZEL010000012">
    <property type="protein sequence ID" value="KAI4538667.1"/>
    <property type="molecule type" value="Genomic_DNA"/>
</dbReference>
<comment type="caution">
    <text evidence="1">The sequence shown here is derived from an EMBL/GenBank/DDBJ whole genome shotgun (WGS) entry which is preliminary data.</text>
</comment>